<comment type="caution">
    <text evidence="1">The sequence shown here is derived from an EMBL/GenBank/DDBJ whole genome shotgun (WGS) entry which is preliminary data.</text>
</comment>
<reference evidence="1" key="1">
    <citation type="submission" date="2021-03" db="EMBL/GenBank/DDBJ databases">
        <title>Evolutionary priming and transition to the ectomycorrhizal habit in an iconic lineage of mushroom-forming fungi: is preadaptation a requirement?</title>
        <authorList>
            <consortium name="DOE Joint Genome Institute"/>
            <person name="Looney B.P."/>
            <person name="Miyauchi S."/>
            <person name="Morin E."/>
            <person name="Drula E."/>
            <person name="Courty P.E."/>
            <person name="Chicoki N."/>
            <person name="Fauchery L."/>
            <person name="Kohler A."/>
            <person name="Kuo A."/>
            <person name="LaButti K."/>
            <person name="Pangilinan J."/>
            <person name="Lipzen A."/>
            <person name="Riley R."/>
            <person name="Andreopoulos W."/>
            <person name="He G."/>
            <person name="Johnson J."/>
            <person name="Barry K.W."/>
            <person name="Grigoriev I.V."/>
            <person name="Nagy L."/>
            <person name="Hibbett D."/>
            <person name="Henrissat B."/>
            <person name="Matheny P.B."/>
            <person name="Labbe J."/>
            <person name="Martin A.F."/>
        </authorList>
    </citation>
    <scope>NUCLEOTIDE SEQUENCE</scope>
    <source>
        <strain evidence="1">BPL698</strain>
    </source>
</reference>
<accession>A0ACC0TXK1</accession>
<organism evidence="1 2">
    <name type="scientific">Russula earlei</name>
    <dbReference type="NCBI Taxonomy" id="71964"/>
    <lineage>
        <taxon>Eukaryota</taxon>
        <taxon>Fungi</taxon>
        <taxon>Dikarya</taxon>
        <taxon>Basidiomycota</taxon>
        <taxon>Agaricomycotina</taxon>
        <taxon>Agaricomycetes</taxon>
        <taxon>Russulales</taxon>
        <taxon>Russulaceae</taxon>
        <taxon>Russula</taxon>
    </lineage>
</organism>
<proteinExistence type="predicted"/>
<name>A0ACC0TXK1_9AGAM</name>
<gene>
    <name evidence="1" type="ORF">F5148DRAFT_1152108</name>
</gene>
<sequence>MSTARAPCVRCQPVPLSCLIADSNVAEPALTSHCQSITFAQAKKTAETEEEPNHHAPLTWSINQQQDDNQSLLTSAPSPVAGTLTTASQAHSIVMVPPAIENSSENTHDAPQTNENGMYNDVNIMGIDSNTPTETDTSKNKKNQKADLEQFFDLVRHMKGDKCGQRQCKICA</sequence>
<evidence type="ECO:0000313" key="2">
    <source>
        <dbReference type="Proteomes" id="UP001207468"/>
    </source>
</evidence>
<dbReference type="Proteomes" id="UP001207468">
    <property type="component" value="Unassembled WGS sequence"/>
</dbReference>
<protein>
    <submittedName>
        <fullName evidence="1">Uncharacterized protein</fullName>
    </submittedName>
</protein>
<evidence type="ECO:0000313" key="1">
    <source>
        <dbReference type="EMBL" id="KAI9452818.1"/>
    </source>
</evidence>
<keyword evidence="2" id="KW-1185">Reference proteome</keyword>
<dbReference type="EMBL" id="JAGFNK010000325">
    <property type="protein sequence ID" value="KAI9452818.1"/>
    <property type="molecule type" value="Genomic_DNA"/>
</dbReference>